<dbReference type="Proteomes" id="UP000036403">
    <property type="component" value="Unassembled WGS sequence"/>
</dbReference>
<evidence type="ECO:0000259" key="2">
    <source>
        <dbReference type="Pfam" id="PF25597"/>
    </source>
</evidence>
<dbReference type="OrthoDB" id="7997998at2759"/>
<sequence length="181" mass="20967">MTPMEMWCNRKPYVGFMRIFGSRVIALNKEIRHNKFEPKGDAYILVGYSEESKAYRLWKPGTRKVIKRRDVCFNEKLSEESTETNEYFEAPLNMLETYDKSIEIKTSEDRAQEDIDNEESNEDPGSSSEEKLSDSTSIKSTMKRVSGRPKILRIGKRGRPRKLFHEAANSAHIKDPDEPQA</sequence>
<evidence type="ECO:0000313" key="4">
    <source>
        <dbReference type="Proteomes" id="UP000036403"/>
    </source>
</evidence>
<protein>
    <submittedName>
        <fullName evidence="3">S00954 pol polyprotein</fullName>
    </submittedName>
</protein>
<dbReference type="InterPro" id="IPR057670">
    <property type="entry name" value="SH3_retrovirus"/>
</dbReference>
<name>A0A0J7KB57_LASNI</name>
<organism evidence="3 4">
    <name type="scientific">Lasius niger</name>
    <name type="common">Black garden ant</name>
    <dbReference type="NCBI Taxonomy" id="67767"/>
    <lineage>
        <taxon>Eukaryota</taxon>
        <taxon>Metazoa</taxon>
        <taxon>Ecdysozoa</taxon>
        <taxon>Arthropoda</taxon>
        <taxon>Hexapoda</taxon>
        <taxon>Insecta</taxon>
        <taxon>Pterygota</taxon>
        <taxon>Neoptera</taxon>
        <taxon>Endopterygota</taxon>
        <taxon>Hymenoptera</taxon>
        <taxon>Apocrita</taxon>
        <taxon>Aculeata</taxon>
        <taxon>Formicoidea</taxon>
        <taxon>Formicidae</taxon>
        <taxon>Formicinae</taxon>
        <taxon>Lasius</taxon>
        <taxon>Lasius</taxon>
    </lineage>
</organism>
<dbReference type="STRING" id="67767.A0A0J7KB57"/>
<dbReference type="Pfam" id="PF25597">
    <property type="entry name" value="SH3_retrovirus"/>
    <property type="match status" value="1"/>
</dbReference>
<keyword evidence="4" id="KW-1185">Reference proteome</keyword>
<reference evidence="3 4" key="1">
    <citation type="submission" date="2015-04" db="EMBL/GenBank/DDBJ databases">
        <title>Lasius niger genome sequencing.</title>
        <authorList>
            <person name="Konorov E.A."/>
            <person name="Nikitin M.A."/>
            <person name="Kirill M.V."/>
            <person name="Chang P."/>
        </authorList>
    </citation>
    <scope>NUCLEOTIDE SEQUENCE [LARGE SCALE GENOMIC DNA]</scope>
    <source>
        <tissue evidence="3">Whole</tissue>
    </source>
</reference>
<feature type="compositionally biased region" description="Basic and acidic residues" evidence="1">
    <location>
        <begin position="172"/>
        <end position="181"/>
    </location>
</feature>
<evidence type="ECO:0000313" key="3">
    <source>
        <dbReference type="EMBL" id="KMQ87486.1"/>
    </source>
</evidence>
<comment type="caution">
    <text evidence="3">The sequence shown here is derived from an EMBL/GenBank/DDBJ whole genome shotgun (WGS) entry which is preliminary data.</text>
</comment>
<accession>A0A0J7KB57</accession>
<dbReference type="PaxDb" id="67767-A0A0J7KB57"/>
<dbReference type="EMBL" id="LBMM01010408">
    <property type="protein sequence ID" value="KMQ87486.1"/>
    <property type="molecule type" value="Genomic_DNA"/>
</dbReference>
<feature type="domain" description="Retroviral polymerase SH3-like" evidence="2">
    <location>
        <begin position="24"/>
        <end position="81"/>
    </location>
</feature>
<feature type="compositionally biased region" description="Basic residues" evidence="1">
    <location>
        <begin position="141"/>
        <end position="162"/>
    </location>
</feature>
<gene>
    <name evidence="3" type="ORF">RF55_13223</name>
</gene>
<proteinExistence type="predicted"/>
<evidence type="ECO:0000256" key="1">
    <source>
        <dbReference type="SAM" id="MobiDB-lite"/>
    </source>
</evidence>
<feature type="region of interest" description="Disordered" evidence="1">
    <location>
        <begin position="107"/>
        <end position="181"/>
    </location>
</feature>
<dbReference type="AlphaFoldDB" id="A0A0J7KB57"/>